<keyword evidence="2" id="KW-1185">Reference proteome</keyword>
<accession>A0ABY6HQD6</accession>
<dbReference type="Proteomes" id="UP001208689">
    <property type="component" value="Chromosome"/>
</dbReference>
<sequence length="319" mass="36559">MILTSNNTSELNLDDDAENTQNYASIQSEALVSYEDPHNLFSSHLSSLITEFGHKSGLIYYTNPKIYQDETIVADGLILNDTQFLQYRLTSQGDGKNLAAQFDIDAGKIAHVKALQFIYTTDLSWEKLIEISLKYQRMDVMLFIVGLSWPLQSEQFISLPQDNQIEFPENIRIIRHNLFADLVGLEDNYKMQYNLIIHYCQSNNIKALKQILHSLNNPLYTNINLKDALKRKGLIKNKIQEFFTSGDNKPDVREIIITVKCPTCQMTKKIGFPINLINKSKPLNTISIPAQLVCDHHFQAFVDQNLKVRGYQKVDVVLE</sequence>
<reference evidence="1" key="1">
    <citation type="submission" date="2022-09" db="EMBL/GenBank/DDBJ databases">
        <title>Actin cytoskeleton and complex cell architecture in an #Asgard archaeon.</title>
        <authorList>
            <person name="Ponce Toledo R.I."/>
            <person name="Schleper C."/>
            <person name="Rodrigues Oliveira T."/>
            <person name="Wollweber F."/>
            <person name="Xu J."/>
            <person name="Rittmann S."/>
            <person name="Klingl A."/>
            <person name="Pilhofer M."/>
        </authorList>
    </citation>
    <scope>NUCLEOTIDE SEQUENCE</scope>
    <source>
        <strain evidence="1">B-35</strain>
    </source>
</reference>
<evidence type="ECO:0000313" key="2">
    <source>
        <dbReference type="Proteomes" id="UP001208689"/>
    </source>
</evidence>
<name>A0ABY6HQD6_9ARCH</name>
<organism evidence="1 2">
    <name type="scientific">Candidatus Lokiarchaeum ossiferum</name>
    <dbReference type="NCBI Taxonomy" id="2951803"/>
    <lineage>
        <taxon>Archaea</taxon>
        <taxon>Promethearchaeati</taxon>
        <taxon>Promethearchaeota</taxon>
        <taxon>Promethearchaeia</taxon>
        <taxon>Promethearchaeales</taxon>
        <taxon>Promethearchaeaceae</taxon>
        <taxon>Candidatus Lokiarchaeum</taxon>
    </lineage>
</organism>
<dbReference type="EMBL" id="CP104013">
    <property type="protein sequence ID" value="UYP45102.1"/>
    <property type="molecule type" value="Genomic_DNA"/>
</dbReference>
<gene>
    <name evidence="1" type="ORF">NEF87_001387</name>
</gene>
<proteinExistence type="predicted"/>
<protein>
    <submittedName>
        <fullName evidence="1">Uncharacterized protein</fullName>
    </submittedName>
</protein>
<evidence type="ECO:0000313" key="1">
    <source>
        <dbReference type="EMBL" id="UYP45102.1"/>
    </source>
</evidence>